<dbReference type="VEuPathDB" id="VectorBase:ASTEI20_036644"/>
<dbReference type="PROSITE" id="PS50088">
    <property type="entry name" value="ANK_REPEAT"/>
    <property type="match status" value="2"/>
</dbReference>
<sequence>MENDLLETIFEAITTGDETNLRRSLGQATIDTVLQFQRAYGESPLHLCVKIGGMSHLGAVRCLLASRLFDSTAVDGEGLTALECALKNGDDGELGEALIKADIDGLDDATACYRMLRYDSLEIFQKYLHLRQYTEEDEFRSIASALIRLNVANVKLSEALHHYTQWKLSDYGFRALSGNWTGTKDANEWKTHIDIIGDCWRVIRERHDTRLYDDADDVFLHRLQTVHNHFYLLKHKQFLAHLPMQEATFCVAIFLAIFRNPTQFADYRLTVNKCMVIEFVRMVSEQLAIVRKYLEGTERELLAIAHRAEAAGAEAKDRLIGELLAKLESSPLPNKAHVMKQLMERAATDASNKDSLMKDMLDKVKRIDKRWAEKKAEELKALDRGHRERLIEQLGNRLRHVSHPQNVVNRLMGDWRKGKPTDTIVADIVAGESFDLCHLLRGKDRRRMRKLLKCYRITKQHYSLHKIVFYCKNIESIPQPDVFRPATHVDIACMKRTIQVLGEAIKNTTNSANMPARAEDAVNSMLTALFPNINKLLREVFSHSISLKKLLQGESSYDRKMCTTFHAHMGMMRTAFQLLYVVTVADVRQAFYGQLRRCETFRELRSLVLYAGDSGDLEDRQHACYRQVTEYFEEAKAAFERVEKESIGKTALLQHLRQHLDVKREIVKELGRHFKENDGLSETEIRRACLSGDDLPSVRRLLDWKLTMNWAGSFYRKVRTSWATNHVESLTLEWMDPGLVKYNPAVIAGMLKMASSAMECSEEFEYIGYTRQLAVELNVAEGLDEEALRQLNKRLRSYYGDIFFVDNKWKVLEAFCRERKLPWNREQARLLVKRDQEVLQQLYNGRRRKLRTILEQHRLHTVEGLVTRLYTLPTRVMSSIEYLQLELCEMLLAVGYFGDNFHYLKRRIPMIQGKNYRNYLAHDQLSYNLLTDCWMEKIVINAFVFANTEVRLFGSNSHASNAFQLNVPTVSEMDRWVERQQQLLAAFQARDIARMHTIAQDGGELKARFCCSQNTTHHPATYCLLPELINPCRFDKPTVQYLDLFFAGFQDQCNNPAFQLKMALTLHDFQAIFDRTIALGNTHIPEELLDWEDLMPRVRQTKLFLHLVAAYNRAPILSKLIEHGNVRGVRELLPYFETFNSPNDRGPLGDALLYCSRSIVELLLPRSMAPHPAILLLAIILHRNDVFTHMMAKLAHIDAKTFHDLLRTTAQARNYTATVYLMENEDFRPFHADALVYSCKLAARMGERAVLQHLFERCPTPDGPTLAKTLHQAAVKNRWQCVELLLQHNAPVDVVFADNLSEENCTLLVLVKYGACRLLRKIQSVQHAPFGTIVTHPFDVAVRHGTDSKRMIRTLRTLGFDWLDSSAALHAAIRNGRTDVFETIRKLVDEQCAMVTGATVVLDHFRQALGVLQRWKMISFVEESKKAYGSSLFCAVQSKDQAMVRELLSWGRRMRTLDGGVGFLGGIAFERESTFTRFGKKANNFRLWNTRDCCEEMIVRMETCAVLGEMMIWQRFTADASWTTVTFHVLTACDEVVEASLDKLPMPLRDSVSLVENLEDFLAFANSSLSNYDIVFAEFSTKTEATRCFWQIEQISCMYDIVPSLANGAVDLTDTINYRDVRGETALHHCFPNDTLELVQLLVENGAHPLLADNSDMAPIHLSMLNSQDFAVARYLFDECIRRDLRNEKGCSVLDLDDGSGANSLLHTVAMTGRVDILQRLLEHRVDVSKVNAYGVTAAQLAVSVITYNAFPIVRMLLDYDASSINATDRRGFTLLRCAVQEGSAQLTQLVLQYAPDLFANRCGMTPLAYAVAVKHTECAKCILRYATENNIRGVTQADEDCDLVLLSLMTNDYELSKMLLEYELERTLEEVDERDLPRIRSILEGTIPERPGVPVAQLVQRYDESQKLLQELLLIVTSVTVPSG</sequence>
<organism evidence="3 4">
    <name type="scientific">Anopheles stephensi</name>
    <name type="common">Indo-Pakistan malaria mosquito</name>
    <dbReference type="NCBI Taxonomy" id="30069"/>
    <lineage>
        <taxon>Eukaryota</taxon>
        <taxon>Metazoa</taxon>
        <taxon>Ecdysozoa</taxon>
        <taxon>Arthropoda</taxon>
        <taxon>Hexapoda</taxon>
        <taxon>Insecta</taxon>
        <taxon>Pterygota</taxon>
        <taxon>Neoptera</taxon>
        <taxon>Endopterygota</taxon>
        <taxon>Diptera</taxon>
        <taxon>Nematocera</taxon>
        <taxon>Culicoidea</taxon>
        <taxon>Culicidae</taxon>
        <taxon>Anophelinae</taxon>
        <taxon>Anopheles</taxon>
    </lineage>
</organism>
<evidence type="ECO:0000256" key="2">
    <source>
        <dbReference type="ARBA" id="ARBA00023043"/>
    </source>
</evidence>
<reference evidence="4" key="1">
    <citation type="journal article" date="2014" name="Genome Biol.">
        <title>Genome analysis of a major urban malaria vector mosquito, Anopheles stephensi.</title>
        <authorList>
            <person name="Jiang X."/>
            <person name="Peery A."/>
            <person name="Hall A.B."/>
            <person name="Sharma A."/>
            <person name="Chen X.G."/>
            <person name="Waterhouse R.M."/>
            <person name="Komissarov A."/>
            <person name="Riehle M.M."/>
            <person name="Shouche Y."/>
            <person name="Sharakhova M.V."/>
            <person name="Lawson D."/>
            <person name="Pakpour N."/>
            <person name="Arensburger P."/>
            <person name="Davidson V.L."/>
            <person name="Eiglmeier K."/>
            <person name="Emrich S."/>
            <person name="George P."/>
            <person name="Kennedy R.C."/>
            <person name="Mane S.P."/>
            <person name="Maslen G."/>
            <person name="Oringanje C."/>
            <person name="Qi Y."/>
            <person name="Settlage R."/>
            <person name="Tojo M."/>
            <person name="Tubio J.M."/>
            <person name="Unger M.F."/>
            <person name="Wang B."/>
            <person name="Vernick K.D."/>
            <person name="Ribeiro J.M."/>
            <person name="James A.A."/>
            <person name="Michel K."/>
            <person name="Riehle M.A."/>
            <person name="Luckhart S."/>
            <person name="Sharakhov I.V."/>
            <person name="Tu Z."/>
        </authorList>
    </citation>
    <scope>NUCLEOTIDE SEQUENCE [LARGE SCALE GENOMIC DNA]</scope>
    <source>
        <strain evidence="4">Indian</strain>
    </source>
</reference>
<dbReference type="PANTHER" id="PTHR24198:SF165">
    <property type="entry name" value="ANKYRIN REPEAT-CONTAINING PROTEIN-RELATED"/>
    <property type="match status" value="1"/>
</dbReference>
<dbReference type="SUPFAM" id="SSF48403">
    <property type="entry name" value="Ankyrin repeat"/>
    <property type="match status" value="3"/>
</dbReference>
<evidence type="ECO:0000256" key="1">
    <source>
        <dbReference type="ARBA" id="ARBA00022737"/>
    </source>
</evidence>
<dbReference type="Pfam" id="PF12796">
    <property type="entry name" value="Ank_2"/>
    <property type="match status" value="1"/>
</dbReference>
<dbReference type="PANTHER" id="PTHR24198">
    <property type="entry name" value="ANKYRIN REPEAT AND PROTEIN KINASE DOMAIN-CONTAINING PROTEIN"/>
    <property type="match status" value="1"/>
</dbReference>
<dbReference type="InterPro" id="IPR002110">
    <property type="entry name" value="Ankyrin_rpt"/>
</dbReference>
<evidence type="ECO:0000313" key="3">
    <source>
        <dbReference type="EnsemblMetazoa" id="ASTEI09013-PA"/>
    </source>
</evidence>
<dbReference type="EnsemblMetazoa" id="ASTEI09013-RA">
    <property type="protein sequence ID" value="ASTEI09013-PA"/>
    <property type="gene ID" value="ASTEI09013"/>
</dbReference>
<dbReference type="OMA" id="NAFVFAN"/>
<accession>A0A182YKM7</accession>
<keyword evidence="4" id="KW-1185">Reference proteome</keyword>
<dbReference type="Gene3D" id="1.25.40.20">
    <property type="entry name" value="Ankyrin repeat-containing domain"/>
    <property type="match status" value="4"/>
</dbReference>
<dbReference type="STRING" id="30069.A0A182YKM7"/>
<dbReference type="VEuPathDB" id="VectorBase:ASTE000115"/>
<keyword evidence="1" id="KW-0677">Repeat</keyword>
<reference evidence="3" key="2">
    <citation type="submission" date="2020-05" db="UniProtKB">
        <authorList>
            <consortium name="EnsemblMetazoa"/>
        </authorList>
    </citation>
    <scope>IDENTIFICATION</scope>
    <source>
        <strain evidence="3">Indian</strain>
    </source>
</reference>
<dbReference type="Pfam" id="PF13637">
    <property type="entry name" value="Ank_4"/>
    <property type="match status" value="1"/>
</dbReference>
<protein>
    <recommendedName>
        <fullName evidence="5">Ankyrin repeat protein</fullName>
    </recommendedName>
</protein>
<proteinExistence type="predicted"/>
<dbReference type="InterPro" id="IPR036770">
    <property type="entry name" value="Ankyrin_rpt-contain_sf"/>
</dbReference>
<dbReference type="Proteomes" id="UP000076408">
    <property type="component" value="Unassembled WGS sequence"/>
</dbReference>
<dbReference type="SMART" id="SM00248">
    <property type="entry name" value="ANK"/>
    <property type="match status" value="12"/>
</dbReference>
<evidence type="ECO:0008006" key="5">
    <source>
        <dbReference type="Google" id="ProtNLM"/>
    </source>
</evidence>
<name>A0A182YKM7_ANOST</name>
<keyword evidence="2" id="KW-0040">ANK repeat</keyword>
<dbReference type="VEuPathDB" id="VectorBase:ASTEI09013"/>
<dbReference type="PROSITE" id="PS50297">
    <property type="entry name" value="ANK_REP_REGION"/>
    <property type="match status" value="1"/>
</dbReference>
<evidence type="ECO:0000313" key="4">
    <source>
        <dbReference type="Proteomes" id="UP000076408"/>
    </source>
</evidence>